<organism evidence="1 2">
    <name type="scientific">Chryseobacterium takakiae</name>
    <dbReference type="NCBI Taxonomy" id="1302685"/>
    <lineage>
        <taxon>Bacteria</taxon>
        <taxon>Pseudomonadati</taxon>
        <taxon>Bacteroidota</taxon>
        <taxon>Flavobacteriia</taxon>
        <taxon>Flavobacteriales</taxon>
        <taxon>Weeksellaceae</taxon>
        <taxon>Chryseobacterium group</taxon>
        <taxon>Chryseobacterium</taxon>
    </lineage>
</organism>
<dbReference type="OrthoDB" id="1268596at2"/>
<dbReference type="EMBL" id="FQVO01000002">
    <property type="protein sequence ID" value="SHE55806.1"/>
    <property type="molecule type" value="Genomic_DNA"/>
</dbReference>
<accession>A0A1M4UGG0</accession>
<name>A0A1M4UGG0_9FLAO</name>
<dbReference type="STRING" id="1302685.SAMN05444408_10294"/>
<dbReference type="Proteomes" id="UP000184236">
    <property type="component" value="Unassembled WGS sequence"/>
</dbReference>
<gene>
    <name evidence="1" type="ORF">SAMN05444408_10294</name>
</gene>
<dbReference type="RefSeq" id="WP_072883465.1">
    <property type="nucleotide sequence ID" value="NZ_FQVO01000002.1"/>
</dbReference>
<evidence type="ECO:0000313" key="1">
    <source>
        <dbReference type="EMBL" id="SHE55806.1"/>
    </source>
</evidence>
<proteinExistence type="predicted"/>
<keyword evidence="2" id="KW-1185">Reference proteome</keyword>
<sequence>MKNIILQKIDLYFEFVFENSKKQNFRYFPNMIVGINLILNNKDIPDIQELMIHKIDEQYNIYNDKYYNEIHKSNFINFLSDFVADIFPLDGWSNYPNIWEREIKDIYIYMHLFDFIKNDQKLEKELKNQIALFNNFYTNNTSDSAGL</sequence>
<evidence type="ECO:0000313" key="2">
    <source>
        <dbReference type="Proteomes" id="UP000184236"/>
    </source>
</evidence>
<dbReference type="AlphaFoldDB" id="A0A1M4UGG0"/>
<reference evidence="2" key="1">
    <citation type="submission" date="2016-11" db="EMBL/GenBank/DDBJ databases">
        <authorList>
            <person name="Varghese N."/>
            <person name="Submissions S."/>
        </authorList>
    </citation>
    <scope>NUCLEOTIDE SEQUENCE [LARGE SCALE GENOMIC DNA]</scope>
    <source>
        <strain evidence="2">DSM 26898</strain>
    </source>
</reference>
<protein>
    <submittedName>
        <fullName evidence="1">Uncharacterized protein</fullName>
    </submittedName>
</protein>